<evidence type="ECO:0000313" key="2">
    <source>
        <dbReference type="Proteomes" id="UP000036356"/>
    </source>
</evidence>
<sequence length="108" mass="12391">MDKLELLQRERAKLIEIFKDVEPGKAQLVSGLIDDAAFLYAENRELRELMAETGMIKIHPQFRDRQKQTEAAKQFLKNVNSYAVIIKTLNGVLSKNVLEPDDGLDEFE</sequence>
<dbReference type="RefSeq" id="WP_047809284.1">
    <property type="nucleotide sequence ID" value="NZ_LDZY01000004.1"/>
</dbReference>
<dbReference type="EMBL" id="LDZY01000004">
    <property type="protein sequence ID" value="KLU66745.1"/>
    <property type="molecule type" value="Genomic_DNA"/>
</dbReference>
<keyword evidence="2" id="KW-1185">Reference proteome</keyword>
<proteinExistence type="predicted"/>
<name>A0A0J1FTE1_9FIRM</name>
<dbReference type="Proteomes" id="UP000036356">
    <property type="component" value="Unassembled WGS sequence"/>
</dbReference>
<comment type="caution">
    <text evidence="1">The sequence shown here is derived from an EMBL/GenBank/DDBJ whole genome shotgun (WGS) entry which is preliminary data.</text>
</comment>
<gene>
    <name evidence="1" type="ORF">DEAC_c14130</name>
</gene>
<organism evidence="1 2">
    <name type="scientific">Desulfosporosinus acididurans</name>
    <dbReference type="NCBI Taxonomy" id="476652"/>
    <lineage>
        <taxon>Bacteria</taxon>
        <taxon>Bacillati</taxon>
        <taxon>Bacillota</taxon>
        <taxon>Clostridia</taxon>
        <taxon>Eubacteriales</taxon>
        <taxon>Desulfitobacteriaceae</taxon>
        <taxon>Desulfosporosinus</taxon>
    </lineage>
</organism>
<reference evidence="1 2" key="1">
    <citation type="submission" date="2015-06" db="EMBL/GenBank/DDBJ databases">
        <title>Draft genome of the moderately acidophilic sulfate reducer Candidatus Desulfosporosinus acididurans strain M1.</title>
        <authorList>
            <person name="Poehlein A."/>
            <person name="Petzsch P."/>
            <person name="Johnson B.D."/>
            <person name="Schloemann M."/>
            <person name="Daniel R."/>
            <person name="Muehling M."/>
        </authorList>
    </citation>
    <scope>NUCLEOTIDE SEQUENCE [LARGE SCALE GENOMIC DNA]</scope>
    <source>
        <strain evidence="1 2">M1</strain>
    </source>
</reference>
<accession>A0A0J1FTE1</accession>
<dbReference type="AlphaFoldDB" id="A0A0J1FTE1"/>
<evidence type="ECO:0000313" key="1">
    <source>
        <dbReference type="EMBL" id="KLU66745.1"/>
    </source>
</evidence>
<dbReference type="PATRIC" id="fig|476652.3.peg.1449"/>
<dbReference type="STRING" id="476652.DEAC_c14130"/>
<protein>
    <submittedName>
        <fullName evidence="1">Uncharacterized protein</fullName>
    </submittedName>
</protein>